<protein>
    <submittedName>
        <fullName evidence="15">Cytochrome P450</fullName>
    </submittedName>
</protein>
<dbReference type="SUPFAM" id="SSF48264">
    <property type="entry name" value="Cytochrome P450"/>
    <property type="match status" value="1"/>
</dbReference>
<dbReference type="PRINTS" id="PR00463">
    <property type="entry name" value="EP450I"/>
</dbReference>
<feature type="transmembrane region" description="Helical" evidence="14">
    <location>
        <begin position="44"/>
        <end position="63"/>
    </location>
</feature>
<evidence type="ECO:0000313" key="15">
    <source>
        <dbReference type="EMBL" id="KAJ7723090.1"/>
    </source>
</evidence>
<keyword evidence="12 14" id="KW-0472">Membrane</keyword>
<dbReference type="GO" id="GO:0005506">
    <property type="term" value="F:iron ion binding"/>
    <property type="evidence" value="ECO:0007669"/>
    <property type="project" value="InterPro"/>
</dbReference>
<name>A0AAD7HM16_9AGAR</name>
<dbReference type="InterPro" id="IPR002401">
    <property type="entry name" value="Cyt_P450_E_grp-I"/>
</dbReference>
<dbReference type="GO" id="GO:0016705">
    <property type="term" value="F:oxidoreductase activity, acting on paired donors, with incorporation or reduction of molecular oxygen"/>
    <property type="evidence" value="ECO:0007669"/>
    <property type="project" value="InterPro"/>
</dbReference>
<keyword evidence="8 14" id="KW-1133">Transmembrane helix</keyword>
<evidence type="ECO:0000256" key="12">
    <source>
        <dbReference type="ARBA" id="ARBA00023136"/>
    </source>
</evidence>
<evidence type="ECO:0000256" key="14">
    <source>
        <dbReference type="SAM" id="Phobius"/>
    </source>
</evidence>
<dbReference type="PRINTS" id="PR00385">
    <property type="entry name" value="P450"/>
</dbReference>
<comment type="caution">
    <text evidence="15">The sequence shown here is derived from an EMBL/GenBank/DDBJ whole genome shotgun (WGS) entry which is preliminary data.</text>
</comment>
<reference evidence="15" key="1">
    <citation type="submission" date="2023-03" db="EMBL/GenBank/DDBJ databases">
        <title>Massive genome expansion in bonnet fungi (Mycena s.s.) driven by repeated elements and novel gene families across ecological guilds.</title>
        <authorList>
            <consortium name="Lawrence Berkeley National Laboratory"/>
            <person name="Harder C.B."/>
            <person name="Miyauchi S."/>
            <person name="Viragh M."/>
            <person name="Kuo A."/>
            <person name="Thoen E."/>
            <person name="Andreopoulos B."/>
            <person name="Lu D."/>
            <person name="Skrede I."/>
            <person name="Drula E."/>
            <person name="Henrissat B."/>
            <person name="Morin E."/>
            <person name="Kohler A."/>
            <person name="Barry K."/>
            <person name="LaButti K."/>
            <person name="Morin E."/>
            <person name="Salamov A."/>
            <person name="Lipzen A."/>
            <person name="Mereny Z."/>
            <person name="Hegedus B."/>
            <person name="Baldrian P."/>
            <person name="Stursova M."/>
            <person name="Weitz H."/>
            <person name="Taylor A."/>
            <person name="Grigoriev I.V."/>
            <person name="Nagy L.G."/>
            <person name="Martin F."/>
            <person name="Kauserud H."/>
        </authorList>
    </citation>
    <scope>NUCLEOTIDE SEQUENCE</scope>
    <source>
        <strain evidence="15">CBHHK188m</strain>
    </source>
</reference>
<dbReference type="PANTHER" id="PTHR24305:SF166">
    <property type="entry name" value="CYTOCHROME P450 12A4, MITOCHONDRIAL-RELATED"/>
    <property type="match status" value="1"/>
</dbReference>
<comment type="subcellular location">
    <subcellularLocation>
        <location evidence="2">Membrane</location>
    </subcellularLocation>
</comment>
<organism evidence="15 16">
    <name type="scientific">Mycena maculata</name>
    <dbReference type="NCBI Taxonomy" id="230809"/>
    <lineage>
        <taxon>Eukaryota</taxon>
        <taxon>Fungi</taxon>
        <taxon>Dikarya</taxon>
        <taxon>Basidiomycota</taxon>
        <taxon>Agaricomycotina</taxon>
        <taxon>Agaricomycetes</taxon>
        <taxon>Agaricomycetidae</taxon>
        <taxon>Agaricales</taxon>
        <taxon>Marasmiineae</taxon>
        <taxon>Mycenaceae</taxon>
        <taxon>Mycena</taxon>
    </lineage>
</organism>
<evidence type="ECO:0000256" key="10">
    <source>
        <dbReference type="ARBA" id="ARBA00023004"/>
    </source>
</evidence>
<dbReference type="PANTHER" id="PTHR24305">
    <property type="entry name" value="CYTOCHROME P450"/>
    <property type="match status" value="1"/>
</dbReference>
<evidence type="ECO:0000256" key="4">
    <source>
        <dbReference type="ARBA" id="ARBA00010617"/>
    </source>
</evidence>
<dbReference type="GO" id="GO:0004497">
    <property type="term" value="F:monooxygenase activity"/>
    <property type="evidence" value="ECO:0007669"/>
    <property type="project" value="UniProtKB-KW"/>
</dbReference>
<evidence type="ECO:0000256" key="7">
    <source>
        <dbReference type="ARBA" id="ARBA00022723"/>
    </source>
</evidence>
<evidence type="ECO:0000256" key="13">
    <source>
        <dbReference type="PIRSR" id="PIRSR602401-1"/>
    </source>
</evidence>
<dbReference type="Gene3D" id="1.10.630.10">
    <property type="entry name" value="Cytochrome P450"/>
    <property type="match status" value="1"/>
</dbReference>
<dbReference type="EMBL" id="JARJLG010000251">
    <property type="protein sequence ID" value="KAJ7723090.1"/>
    <property type="molecule type" value="Genomic_DNA"/>
</dbReference>
<evidence type="ECO:0000256" key="2">
    <source>
        <dbReference type="ARBA" id="ARBA00004370"/>
    </source>
</evidence>
<keyword evidence="10 13" id="KW-0408">Iron</keyword>
<evidence type="ECO:0000256" key="9">
    <source>
        <dbReference type="ARBA" id="ARBA00023002"/>
    </source>
</evidence>
<sequence length="566" mass="62582">MSSSLETQAFEMLQSFDSHSLAAVGSGLFMVLFLHRFPQRGDSSVAAVLLAVVAGAVYGKYVLELSLLSSALTSLSFFAYHALTVVTVTVLYRLSPIHPLYKFPGPLINRITSLKLAHMVWTGKRHIVIPALHEKYGVHVRTGPNTLSINSYSAIAPIYASSTAYPKSNAYTPGRMHGDGLFFIQGIDEHNARRRLWAPAFMPNVVAGWKVLVEKRVWDLLACIQRRGEGVPYGTINLSDAIQHWSYDVMGDITYGGAASLDLMNTGDPEGYVSGGQVTTVVFEVLGEVPSLFDLIWYLPVTRVVRRMEKFAQDLIDARQHGLVGRNDDIASFLLGEHEDKKPEPLSRDTLRVESLFGIQAGSDTTSGVLTFAFYHLLTNPDQYGRLRDELDAAFPDYHDTDDTALSLDALNALPYLSACVDECLRLGTPFPGLPRVVPDSGAMLAEKFVPGGTIVAVNPWAQMTSPENFSPQPHAFRPERWLPGGLGPGTVTRRGAIMSFSYGSFSCLGRALAIQEMRYVLSHLILKYDWKVSPEWDRKKFEDGITNMRTSIFEYPLLAVATPRK</sequence>
<keyword evidence="11" id="KW-0503">Monooxygenase</keyword>
<dbReference type="Proteomes" id="UP001215280">
    <property type="component" value="Unassembled WGS sequence"/>
</dbReference>
<dbReference type="InterPro" id="IPR050121">
    <property type="entry name" value="Cytochrome_P450_monoxygenase"/>
</dbReference>
<evidence type="ECO:0000313" key="16">
    <source>
        <dbReference type="Proteomes" id="UP001215280"/>
    </source>
</evidence>
<evidence type="ECO:0000256" key="3">
    <source>
        <dbReference type="ARBA" id="ARBA00004721"/>
    </source>
</evidence>
<dbReference type="AlphaFoldDB" id="A0AAD7HM16"/>
<keyword evidence="7 13" id="KW-0479">Metal-binding</keyword>
<feature type="transmembrane region" description="Helical" evidence="14">
    <location>
        <begin position="75"/>
        <end position="94"/>
    </location>
</feature>
<comment type="pathway">
    <text evidence="3">Secondary metabolite biosynthesis; terpenoid biosynthesis.</text>
</comment>
<evidence type="ECO:0000256" key="11">
    <source>
        <dbReference type="ARBA" id="ARBA00023033"/>
    </source>
</evidence>
<accession>A0AAD7HM16</accession>
<keyword evidence="9" id="KW-0560">Oxidoreductase</keyword>
<gene>
    <name evidence="15" type="ORF">DFH07DRAFT_856191</name>
</gene>
<dbReference type="InterPro" id="IPR036396">
    <property type="entry name" value="Cyt_P450_sf"/>
</dbReference>
<feature type="transmembrane region" description="Helical" evidence="14">
    <location>
        <begin position="20"/>
        <end position="37"/>
    </location>
</feature>
<feature type="binding site" description="axial binding residue" evidence="13">
    <location>
        <position position="508"/>
    </location>
    <ligand>
        <name>heme</name>
        <dbReference type="ChEBI" id="CHEBI:30413"/>
    </ligand>
    <ligandPart>
        <name>Fe</name>
        <dbReference type="ChEBI" id="CHEBI:18248"/>
    </ligandPart>
</feature>
<keyword evidence="5 13" id="KW-0349">Heme</keyword>
<keyword evidence="16" id="KW-1185">Reference proteome</keyword>
<evidence type="ECO:0000256" key="6">
    <source>
        <dbReference type="ARBA" id="ARBA00022692"/>
    </source>
</evidence>
<comment type="similarity">
    <text evidence="4">Belongs to the cytochrome P450 family.</text>
</comment>
<evidence type="ECO:0000256" key="1">
    <source>
        <dbReference type="ARBA" id="ARBA00001971"/>
    </source>
</evidence>
<keyword evidence="6 14" id="KW-0812">Transmembrane</keyword>
<dbReference type="GO" id="GO:0016020">
    <property type="term" value="C:membrane"/>
    <property type="evidence" value="ECO:0007669"/>
    <property type="project" value="UniProtKB-SubCell"/>
</dbReference>
<proteinExistence type="inferred from homology"/>
<evidence type="ECO:0000256" key="8">
    <source>
        <dbReference type="ARBA" id="ARBA00022989"/>
    </source>
</evidence>
<dbReference type="Pfam" id="PF00067">
    <property type="entry name" value="p450"/>
    <property type="match status" value="1"/>
</dbReference>
<dbReference type="GO" id="GO:0020037">
    <property type="term" value="F:heme binding"/>
    <property type="evidence" value="ECO:0007669"/>
    <property type="project" value="InterPro"/>
</dbReference>
<comment type="cofactor">
    <cofactor evidence="1 13">
        <name>heme</name>
        <dbReference type="ChEBI" id="CHEBI:30413"/>
    </cofactor>
</comment>
<evidence type="ECO:0000256" key="5">
    <source>
        <dbReference type="ARBA" id="ARBA00022617"/>
    </source>
</evidence>
<dbReference type="InterPro" id="IPR001128">
    <property type="entry name" value="Cyt_P450"/>
</dbReference>